<dbReference type="EMBL" id="CAJNYT010003075">
    <property type="protein sequence ID" value="CAF3524376.1"/>
    <property type="molecule type" value="Genomic_DNA"/>
</dbReference>
<dbReference type="FunFam" id="1.10.20.10:FF:000093">
    <property type="entry name" value="Histone H2A"/>
    <property type="match status" value="1"/>
</dbReference>
<dbReference type="Proteomes" id="UP000663862">
    <property type="component" value="Unassembled WGS sequence"/>
</dbReference>
<evidence type="ECO:0000256" key="8">
    <source>
        <dbReference type="SAM" id="MobiDB-lite"/>
    </source>
</evidence>
<keyword evidence="7" id="KW-0238">DNA-binding</keyword>
<dbReference type="Proteomes" id="UP000663833">
    <property type="component" value="Unassembled WGS sequence"/>
</dbReference>
<name>A0A817PJK7_9BILA</name>
<evidence type="ECO:0000313" key="11">
    <source>
        <dbReference type="EMBL" id="CAF3171859.1"/>
    </source>
</evidence>
<feature type="domain" description="Core Histone H2A/H2B/H3" evidence="9">
    <location>
        <begin position="49"/>
        <end position="132"/>
    </location>
</feature>
<dbReference type="Proteomes" id="UP000663869">
    <property type="component" value="Unassembled WGS sequence"/>
</dbReference>
<dbReference type="SMART" id="SM00414">
    <property type="entry name" value="H2A"/>
    <property type="match status" value="1"/>
</dbReference>
<evidence type="ECO:0000313" key="16">
    <source>
        <dbReference type="EMBL" id="CAF4715263.1"/>
    </source>
</evidence>
<dbReference type="Proteomes" id="UP000663848">
    <property type="component" value="Unassembled WGS sequence"/>
</dbReference>
<dbReference type="AlphaFoldDB" id="A0A817PJK7"/>
<feature type="domain" description="Histone H2A C-terminal" evidence="10">
    <location>
        <begin position="135"/>
        <end position="164"/>
    </location>
</feature>
<dbReference type="InterPro" id="IPR002119">
    <property type="entry name" value="Histone_H2A"/>
</dbReference>
<evidence type="ECO:0000313" key="15">
    <source>
        <dbReference type="EMBL" id="CAF4302669.1"/>
    </source>
</evidence>
<dbReference type="InterPro" id="IPR007125">
    <property type="entry name" value="H2A/H2B/H3"/>
</dbReference>
<dbReference type="GO" id="GO:0005634">
    <property type="term" value="C:nucleus"/>
    <property type="evidence" value="ECO:0007669"/>
    <property type="project" value="UniProtKB-SubCell"/>
</dbReference>
<comment type="function">
    <text evidence="1">Core component of nucleosome. Nucleosomes wrap and compact DNA into chromatin, limiting DNA accessibility to the cellular machineries which require DNA as a template. Histones thereby play a central role in transcription regulation, DNA repair, DNA replication and chromosomal stability. DNA accessibility is regulated via a complex set of post-translational modifications of histones, also called histone code, and nucleosome remodeling.</text>
</comment>
<evidence type="ECO:0000256" key="7">
    <source>
        <dbReference type="RuleBase" id="RU003767"/>
    </source>
</evidence>
<feature type="compositionally biased region" description="Polar residues" evidence="8">
    <location>
        <begin position="209"/>
        <end position="222"/>
    </location>
</feature>
<dbReference type="Pfam" id="PF16211">
    <property type="entry name" value="Histone_H2A_C"/>
    <property type="match status" value="1"/>
</dbReference>
<evidence type="ECO:0000256" key="3">
    <source>
        <dbReference type="ARBA" id="ARBA00011538"/>
    </source>
</evidence>
<keyword evidence="7" id="KW-0539">Nucleus</keyword>
<dbReference type="EMBL" id="CAJOBO010000335">
    <property type="protein sequence ID" value="CAF4195519.1"/>
    <property type="molecule type" value="Genomic_DNA"/>
</dbReference>
<comment type="caution">
    <text evidence="11">The sequence shown here is derived from an EMBL/GenBank/DDBJ whole genome shotgun (WGS) entry which is preliminary data.</text>
</comment>
<accession>A0A817PJK7</accession>
<dbReference type="GO" id="GO:0030527">
    <property type="term" value="F:structural constituent of chromatin"/>
    <property type="evidence" value="ECO:0007669"/>
    <property type="project" value="InterPro"/>
</dbReference>
<keyword evidence="6 7" id="KW-0544">Nucleosome core</keyword>
<dbReference type="Pfam" id="PF00125">
    <property type="entry name" value="Histone"/>
    <property type="match status" value="1"/>
</dbReference>
<evidence type="ECO:0000259" key="10">
    <source>
        <dbReference type="Pfam" id="PF16211"/>
    </source>
</evidence>
<dbReference type="EMBL" id="CAJNYU010004602">
    <property type="protein sequence ID" value="CAF3775257.1"/>
    <property type="molecule type" value="Genomic_DNA"/>
</dbReference>
<dbReference type="Gene3D" id="1.10.20.10">
    <property type="entry name" value="Histone, subunit A"/>
    <property type="match status" value="1"/>
</dbReference>
<feature type="compositionally biased region" description="Low complexity" evidence="8">
    <location>
        <begin position="1"/>
        <end position="17"/>
    </location>
</feature>
<comment type="subunit">
    <text evidence="3 7">The nucleosome is a histone octamer containing two molecules each of H2A, H2B, H3 and H4 assembled in one H3-H4 heterotetramer and two H2A-H2B heterodimers. The octamer wraps approximately 147 bp of DNA.</text>
</comment>
<dbReference type="EMBL" id="CAJOBR010002962">
    <property type="protein sequence ID" value="CAF4715263.1"/>
    <property type="molecule type" value="Genomic_DNA"/>
</dbReference>
<sequence length="222" mass="24912">MSNDFTTTDSSLYTSSSVNETLRLSTDSGQGMDTTTTSQQQSNQTTNSSENRQKKNEHVSRSKKANLIFSVSRVENRLRKGRYAERLGSTAPVYLAGVLEYLVAEVVELAGDITHKSKRKRITPRDIALVIKNDDELNTLCSDVTIPEGGVQPFIHQVLLNTSKRRRSYRIQSRQNNVEKLSSNKTKSKNKQLTFSTNMNTDTDDHLSPYSSDLNDSGVQMQ</sequence>
<organism evidence="11 17">
    <name type="scientific">Rotaria socialis</name>
    <dbReference type="NCBI Taxonomy" id="392032"/>
    <lineage>
        <taxon>Eukaryota</taxon>
        <taxon>Metazoa</taxon>
        <taxon>Spiralia</taxon>
        <taxon>Gnathifera</taxon>
        <taxon>Rotifera</taxon>
        <taxon>Eurotatoria</taxon>
        <taxon>Bdelloidea</taxon>
        <taxon>Philodinida</taxon>
        <taxon>Philodinidae</taxon>
        <taxon>Rotaria</taxon>
    </lineage>
</organism>
<evidence type="ECO:0000313" key="13">
    <source>
        <dbReference type="EMBL" id="CAF3775257.1"/>
    </source>
</evidence>
<evidence type="ECO:0000256" key="4">
    <source>
        <dbReference type="ARBA" id="ARBA00017642"/>
    </source>
</evidence>
<dbReference type="Proteomes" id="UP000663851">
    <property type="component" value="Unassembled WGS sequence"/>
</dbReference>
<evidence type="ECO:0000313" key="14">
    <source>
        <dbReference type="EMBL" id="CAF4195519.1"/>
    </source>
</evidence>
<evidence type="ECO:0000313" key="17">
    <source>
        <dbReference type="Proteomes" id="UP000663833"/>
    </source>
</evidence>
<evidence type="ECO:0000256" key="2">
    <source>
        <dbReference type="ARBA" id="ARBA00004286"/>
    </source>
</evidence>
<dbReference type="GO" id="GO:0003677">
    <property type="term" value="F:DNA binding"/>
    <property type="evidence" value="ECO:0007669"/>
    <property type="project" value="UniProtKB-KW"/>
</dbReference>
<dbReference type="PANTHER" id="PTHR23430">
    <property type="entry name" value="HISTONE H2A"/>
    <property type="match status" value="1"/>
</dbReference>
<feature type="region of interest" description="Disordered" evidence="8">
    <location>
        <begin position="175"/>
        <end position="222"/>
    </location>
</feature>
<comment type="subcellular location">
    <subcellularLocation>
        <location evidence="2">Chromosome</location>
    </subcellularLocation>
    <subcellularLocation>
        <location evidence="7">Nucleus</location>
    </subcellularLocation>
</comment>
<dbReference type="EMBL" id="CAJNYD010000012">
    <property type="protein sequence ID" value="CAF3171859.1"/>
    <property type="molecule type" value="Genomic_DNA"/>
</dbReference>
<proteinExistence type="inferred from homology"/>
<dbReference type="InterPro" id="IPR009072">
    <property type="entry name" value="Histone-fold"/>
</dbReference>
<feature type="compositionally biased region" description="Low complexity" evidence="8">
    <location>
        <begin position="25"/>
        <end position="49"/>
    </location>
</feature>
<dbReference type="GO" id="GO:0046982">
    <property type="term" value="F:protein heterodimerization activity"/>
    <property type="evidence" value="ECO:0007669"/>
    <property type="project" value="InterPro"/>
</dbReference>
<feature type="region of interest" description="Disordered" evidence="8">
    <location>
        <begin position="1"/>
        <end position="62"/>
    </location>
</feature>
<evidence type="ECO:0000256" key="6">
    <source>
        <dbReference type="ARBA" id="ARBA00023269"/>
    </source>
</evidence>
<evidence type="ECO:0000259" key="9">
    <source>
        <dbReference type="Pfam" id="PF00125"/>
    </source>
</evidence>
<evidence type="ECO:0000256" key="5">
    <source>
        <dbReference type="ARBA" id="ARBA00022454"/>
    </source>
</evidence>
<dbReference type="GO" id="GO:0000786">
    <property type="term" value="C:nucleosome"/>
    <property type="evidence" value="ECO:0007669"/>
    <property type="project" value="UniProtKB-KW"/>
</dbReference>
<dbReference type="CDD" id="cd00074">
    <property type="entry name" value="HFD_H2A"/>
    <property type="match status" value="1"/>
</dbReference>
<evidence type="ECO:0000313" key="12">
    <source>
        <dbReference type="EMBL" id="CAF3524376.1"/>
    </source>
</evidence>
<dbReference type="Proteomes" id="UP000663872">
    <property type="component" value="Unassembled WGS sequence"/>
</dbReference>
<gene>
    <name evidence="13" type="ORF">FME351_LOCUS32187</name>
    <name evidence="12" type="ORF">GRG538_LOCUS18925</name>
    <name evidence="14" type="ORF">HFQ381_LOCUS7126</name>
    <name evidence="11" type="ORF">LUA448_LOCUS462</name>
    <name evidence="16" type="ORF">QYT958_LOCUS18617</name>
    <name evidence="15" type="ORF">TSG867_LOCUS6362</name>
</gene>
<dbReference type="EMBL" id="CAJOBQ010000236">
    <property type="protein sequence ID" value="CAF4302669.1"/>
    <property type="molecule type" value="Genomic_DNA"/>
</dbReference>
<feature type="compositionally biased region" description="Basic and acidic residues" evidence="8">
    <location>
        <begin position="51"/>
        <end position="60"/>
    </location>
</feature>
<dbReference type="SUPFAM" id="SSF47113">
    <property type="entry name" value="Histone-fold"/>
    <property type="match status" value="1"/>
</dbReference>
<reference evidence="11" key="1">
    <citation type="submission" date="2021-02" db="EMBL/GenBank/DDBJ databases">
        <authorList>
            <person name="Nowell W R."/>
        </authorList>
    </citation>
    <scope>NUCLEOTIDE SEQUENCE</scope>
</reference>
<comment type="similarity">
    <text evidence="7">Belongs to the histone H2A family.</text>
</comment>
<protein>
    <recommendedName>
        <fullName evidence="4 7">Histone H2A</fullName>
    </recommendedName>
</protein>
<dbReference type="PRINTS" id="PR00620">
    <property type="entry name" value="HISTONEH2A"/>
</dbReference>
<keyword evidence="5 7" id="KW-0158">Chromosome</keyword>
<evidence type="ECO:0000256" key="1">
    <source>
        <dbReference type="ARBA" id="ARBA00002001"/>
    </source>
</evidence>
<dbReference type="InterPro" id="IPR032454">
    <property type="entry name" value="Histone_H2A_C"/>
</dbReference>